<reference evidence="2" key="1">
    <citation type="submission" date="2021-02" db="EMBL/GenBank/DDBJ databases">
        <authorList>
            <person name="Nowell W R."/>
        </authorList>
    </citation>
    <scope>NUCLEOTIDE SEQUENCE</scope>
</reference>
<proteinExistence type="predicted"/>
<feature type="region of interest" description="Disordered" evidence="1">
    <location>
        <begin position="333"/>
        <end position="384"/>
    </location>
</feature>
<protein>
    <submittedName>
        <fullName evidence="2">Uncharacterized protein</fullName>
    </submittedName>
</protein>
<organism evidence="2 3">
    <name type="scientific">Rotaria magnacalcarata</name>
    <dbReference type="NCBI Taxonomy" id="392030"/>
    <lineage>
        <taxon>Eukaryota</taxon>
        <taxon>Metazoa</taxon>
        <taxon>Spiralia</taxon>
        <taxon>Gnathifera</taxon>
        <taxon>Rotifera</taxon>
        <taxon>Eurotatoria</taxon>
        <taxon>Bdelloidea</taxon>
        <taxon>Philodinida</taxon>
        <taxon>Philodinidae</taxon>
        <taxon>Rotaria</taxon>
    </lineage>
</organism>
<dbReference type="AlphaFoldDB" id="A0A816CB32"/>
<name>A0A816CB32_9BILA</name>
<comment type="caution">
    <text evidence="2">The sequence shown here is derived from an EMBL/GenBank/DDBJ whole genome shotgun (WGS) entry which is preliminary data.</text>
</comment>
<evidence type="ECO:0000313" key="2">
    <source>
        <dbReference type="EMBL" id="CAF1622401.1"/>
    </source>
</evidence>
<evidence type="ECO:0000313" key="3">
    <source>
        <dbReference type="Proteomes" id="UP000663855"/>
    </source>
</evidence>
<dbReference type="EMBL" id="CAJNOV010018594">
    <property type="protein sequence ID" value="CAF1622401.1"/>
    <property type="molecule type" value="Genomic_DNA"/>
</dbReference>
<accession>A0A816CB32</accession>
<evidence type="ECO:0000256" key="1">
    <source>
        <dbReference type="SAM" id="MobiDB-lite"/>
    </source>
</evidence>
<dbReference type="Proteomes" id="UP000663855">
    <property type="component" value="Unassembled WGS sequence"/>
</dbReference>
<sequence>MDFNFNLSPIQDRKISSALSRADRSPPQSRKETFTEELRQTIDLTEKRVKTAAQRKISAPELGTLTQQSQELILHAFETIKTEDSKSIVAALDESRFLLRSSLEEFQRGQDEYRQQLEQIKNYRELGTTRRKGKTRQKKNKEISLYLFFLFTVRKENAIPISLFLQQKRDIQGLADLRPNSGMNTTYQAYFEALLTHDANQQQHPSDKGAVIKYIRRRERRKRAETNRKNNELSSDILQKQTVELIGKMGGIDIKFEHERQRQNDLIRTNMNERKLRAQNVTETSEIIDRAHEATLARERVEQKQREKIEAHLSAKREQLNRTPTNVIHVQSRVNNDDDDANENNQLNDEQKEETKTSIQLLNTHNDAEESKRPRTPVYGGETSNEKIANIYI</sequence>
<gene>
    <name evidence="2" type="ORF">CJN711_LOCUS38165</name>
</gene>